<dbReference type="Pfam" id="PF01435">
    <property type="entry name" value="Peptidase_M48"/>
    <property type="match status" value="1"/>
</dbReference>
<protein>
    <submittedName>
        <fullName evidence="10">STE24 endopeptidase</fullName>
        <ecNumber evidence="10">3.4.24.84</ecNumber>
    </submittedName>
</protein>
<name>A0A7Z0C501_9ACTN</name>
<keyword evidence="2" id="KW-0479">Metal-binding</keyword>
<feature type="domain" description="CAAX prenyl protease 1 N-terminal" evidence="9">
    <location>
        <begin position="73"/>
        <end position="200"/>
    </location>
</feature>
<dbReference type="RefSeq" id="WP_179531452.1">
    <property type="nucleotide sequence ID" value="NZ_BAAAPP010000005.1"/>
</dbReference>
<proteinExistence type="inferred from homology"/>
<evidence type="ECO:0000256" key="6">
    <source>
        <dbReference type="RuleBase" id="RU003983"/>
    </source>
</evidence>
<keyword evidence="1 6" id="KW-0645">Protease</keyword>
<dbReference type="GO" id="GO:0006508">
    <property type="term" value="P:proteolysis"/>
    <property type="evidence" value="ECO:0007669"/>
    <property type="project" value="UniProtKB-KW"/>
</dbReference>
<keyword evidence="11" id="KW-1185">Reference proteome</keyword>
<evidence type="ECO:0000256" key="3">
    <source>
        <dbReference type="ARBA" id="ARBA00022801"/>
    </source>
</evidence>
<evidence type="ECO:0000256" key="4">
    <source>
        <dbReference type="ARBA" id="ARBA00022833"/>
    </source>
</evidence>
<feature type="domain" description="Peptidase M48" evidence="8">
    <location>
        <begin position="208"/>
        <end position="397"/>
    </location>
</feature>
<evidence type="ECO:0000313" key="11">
    <source>
        <dbReference type="Proteomes" id="UP000537326"/>
    </source>
</evidence>
<evidence type="ECO:0000259" key="8">
    <source>
        <dbReference type="Pfam" id="PF01435"/>
    </source>
</evidence>
<evidence type="ECO:0000256" key="7">
    <source>
        <dbReference type="SAM" id="Phobius"/>
    </source>
</evidence>
<accession>A0A7Z0C501</accession>
<evidence type="ECO:0000259" key="9">
    <source>
        <dbReference type="Pfam" id="PF16491"/>
    </source>
</evidence>
<organism evidence="10 11">
    <name type="scientific">Nocardioides marinus</name>
    <dbReference type="NCBI Taxonomy" id="374514"/>
    <lineage>
        <taxon>Bacteria</taxon>
        <taxon>Bacillati</taxon>
        <taxon>Actinomycetota</taxon>
        <taxon>Actinomycetes</taxon>
        <taxon>Propionibacteriales</taxon>
        <taxon>Nocardioidaceae</taxon>
        <taxon>Nocardioides</taxon>
    </lineage>
</organism>
<feature type="transmembrane region" description="Helical" evidence="7">
    <location>
        <begin position="97"/>
        <end position="123"/>
    </location>
</feature>
<dbReference type="PANTHER" id="PTHR10120">
    <property type="entry name" value="CAAX PRENYL PROTEASE 1"/>
    <property type="match status" value="1"/>
</dbReference>
<evidence type="ECO:0000256" key="1">
    <source>
        <dbReference type="ARBA" id="ARBA00022670"/>
    </source>
</evidence>
<feature type="transmembrane region" description="Helical" evidence="7">
    <location>
        <begin position="284"/>
        <end position="305"/>
    </location>
</feature>
<comment type="caution">
    <text evidence="10">The sequence shown here is derived from an EMBL/GenBank/DDBJ whole genome shotgun (WGS) entry which is preliminary data.</text>
</comment>
<dbReference type="GO" id="GO:0046872">
    <property type="term" value="F:metal ion binding"/>
    <property type="evidence" value="ECO:0007669"/>
    <property type="project" value="UniProtKB-KW"/>
</dbReference>
<feature type="transmembrane region" description="Helical" evidence="7">
    <location>
        <begin position="143"/>
        <end position="165"/>
    </location>
</feature>
<dbReference type="Pfam" id="PF16491">
    <property type="entry name" value="Peptidase_M48_N"/>
    <property type="match status" value="1"/>
</dbReference>
<reference evidence="10 11" key="1">
    <citation type="submission" date="2020-07" db="EMBL/GenBank/DDBJ databases">
        <title>Sequencing the genomes of 1000 actinobacteria strains.</title>
        <authorList>
            <person name="Klenk H.-P."/>
        </authorList>
    </citation>
    <scope>NUCLEOTIDE SEQUENCE [LARGE SCALE GENOMIC DNA]</scope>
    <source>
        <strain evidence="10 11">DSM 18248</strain>
    </source>
</reference>
<feature type="transmembrane region" description="Helical" evidence="7">
    <location>
        <begin position="172"/>
        <end position="194"/>
    </location>
</feature>
<dbReference type="EMBL" id="JACBZI010000001">
    <property type="protein sequence ID" value="NYI10644.1"/>
    <property type="molecule type" value="Genomic_DNA"/>
</dbReference>
<evidence type="ECO:0000256" key="5">
    <source>
        <dbReference type="ARBA" id="ARBA00023049"/>
    </source>
</evidence>
<keyword evidence="5 6" id="KW-0482">Metalloprotease</keyword>
<dbReference type="EC" id="3.4.24.84" evidence="10"/>
<dbReference type="InterPro" id="IPR032456">
    <property type="entry name" value="Peptidase_M48_N"/>
</dbReference>
<comment type="cofactor">
    <cofactor evidence="6">
        <name>Zn(2+)</name>
        <dbReference type="ChEBI" id="CHEBI:29105"/>
    </cofactor>
    <text evidence="6">Binds 1 zinc ion per subunit.</text>
</comment>
<comment type="similarity">
    <text evidence="6">Belongs to the peptidase M48 family.</text>
</comment>
<evidence type="ECO:0000256" key="2">
    <source>
        <dbReference type="ARBA" id="ARBA00022723"/>
    </source>
</evidence>
<keyword evidence="7" id="KW-0472">Membrane</keyword>
<dbReference type="Proteomes" id="UP000537326">
    <property type="component" value="Unassembled WGS sequence"/>
</dbReference>
<keyword evidence="3 6" id="KW-0378">Hydrolase</keyword>
<keyword evidence="7" id="KW-0812">Transmembrane</keyword>
<keyword evidence="4 6" id="KW-0862">Zinc</keyword>
<keyword evidence="7" id="KW-1133">Transmembrane helix</keyword>
<feature type="transmembrane region" description="Helical" evidence="7">
    <location>
        <begin position="64"/>
        <end position="85"/>
    </location>
</feature>
<dbReference type="Gene3D" id="3.30.2010.10">
    <property type="entry name" value="Metalloproteases ('zincins'), catalytic domain"/>
    <property type="match status" value="1"/>
</dbReference>
<gene>
    <name evidence="10" type="ORF">BKA05_002159</name>
</gene>
<sequence>MSSQRRVALAVALVSTTVFVLLAVLLVPWSPVPGGTPAAVPVGEVLTPMEVSRAEQFSGVLRRWGWAATAVNLVVVVLLASSARVRRWVGGLPWPWWLQVLAVVAGIEVASRAATTAFSVLARRHVRAAGLSEQSWAGFARDLVVSEALDIVVTGLLALVVVGCARRWRRAWPAVVGTMAAGLVIAGSFVYPLVVEPLFNDFAPLPPGELRTGVLALAEAEGVPVDEVLVADASRRTTTLNAYVSGFAGSRRVVLYDNLVDDVPREEALSVVAHELAHARHDDVLVGTLLGASGAAAAAGLLGLLLMRRRPSEPATVPTMVALLVVGGLLALPVQNGISRSIELRADVEALRVTGDPEAFVALQRRLALRSLADPTPPAWSQWWFGSHPTLLVRVALARS</sequence>
<dbReference type="AlphaFoldDB" id="A0A7Z0C501"/>
<dbReference type="GO" id="GO:0004222">
    <property type="term" value="F:metalloendopeptidase activity"/>
    <property type="evidence" value="ECO:0007669"/>
    <property type="project" value="InterPro"/>
</dbReference>
<evidence type="ECO:0000313" key="10">
    <source>
        <dbReference type="EMBL" id="NYI10644.1"/>
    </source>
</evidence>
<dbReference type="InterPro" id="IPR001915">
    <property type="entry name" value="Peptidase_M48"/>
</dbReference>